<evidence type="ECO:0000313" key="2">
    <source>
        <dbReference type="Proteomes" id="UP001589613"/>
    </source>
</evidence>
<evidence type="ECO:0000313" key="1">
    <source>
        <dbReference type="EMBL" id="MFB9732069.1"/>
    </source>
</evidence>
<keyword evidence="2" id="KW-1185">Reference proteome</keyword>
<dbReference type="InterPro" id="IPR050509">
    <property type="entry name" value="CoA-transferase_III"/>
</dbReference>
<dbReference type="PANTHER" id="PTHR48228">
    <property type="entry name" value="SUCCINYL-COA--D-CITRAMALATE COA-TRANSFERASE"/>
    <property type="match status" value="1"/>
</dbReference>
<keyword evidence="1" id="KW-0808">Transferase</keyword>
<dbReference type="SUPFAM" id="SSF89796">
    <property type="entry name" value="CoA-transferase family III (CaiB/BaiF)"/>
    <property type="match status" value="1"/>
</dbReference>
<dbReference type="Gene3D" id="3.30.1540.10">
    <property type="entry name" value="formyl-coa transferase, domain 3"/>
    <property type="match status" value="1"/>
</dbReference>
<name>A0ABV5V2P9_9MICO</name>
<dbReference type="InterPro" id="IPR044855">
    <property type="entry name" value="CoA-Trfase_III_dom3_sf"/>
</dbReference>
<comment type="caution">
    <text evidence="1">The sequence shown here is derived from an EMBL/GenBank/DDBJ whole genome shotgun (WGS) entry which is preliminary data.</text>
</comment>
<organism evidence="1 2">
    <name type="scientific">Ornithinimicrobium kibberense</name>
    <dbReference type="NCBI Taxonomy" id="282060"/>
    <lineage>
        <taxon>Bacteria</taxon>
        <taxon>Bacillati</taxon>
        <taxon>Actinomycetota</taxon>
        <taxon>Actinomycetes</taxon>
        <taxon>Micrococcales</taxon>
        <taxon>Ornithinimicrobiaceae</taxon>
        <taxon>Ornithinimicrobium</taxon>
    </lineage>
</organism>
<dbReference type="Proteomes" id="UP001589613">
    <property type="component" value="Unassembled WGS sequence"/>
</dbReference>
<dbReference type="RefSeq" id="WP_181409621.1">
    <property type="nucleotide sequence ID" value="NZ_JBHMAX010000016.1"/>
</dbReference>
<accession>A0ABV5V2P9</accession>
<dbReference type="GO" id="GO:0016491">
    <property type="term" value="F:oxidoreductase activity"/>
    <property type="evidence" value="ECO:0007669"/>
    <property type="project" value="UniProtKB-KW"/>
</dbReference>
<dbReference type="PANTHER" id="PTHR48228:SF5">
    <property type="entry name" value="ALPHA-METHYLACYL-COA RACEMASE"/>
    <property type="match status" value="1"/>
</dbReference>
<dbReference type="InterPro" id="IPR003673">
    <property type="entry name" value="CoA-Trfase_fam_III"/>
</dbReference>
<sequence length="283" mass="29906">MTLPDDPPLQGTTVVTVAVNLPGPLAAARLAGLGAQVTTVLPPGGDPLEHYQPDWYADLHRGQELVTLDLKREDARERLDTLLADADVLITSSRPSALRRLGLDFGTLHERHPRLCQVDVVGSPGRRAELPGHDLTYQAAVGLVRPPHLPATLAADLHGAERAVGEALAALLRRTRTGVGSRREVALEDAAAAMAEPAVRGLTAPGGLLGGGLPGYAVYPAAEGHVALAALEPHFLRRTAEALGVETTHEAFAEVFSRRTAQEWATWAAEHDVPLSAVSAPWG</sequence>
<keyword evidence="1" id="KW-0560">Oxidoreductase</keyword>
<gene>
    <name evidence="1" type="ORF">ACFFN0_08425</name>
</gene>
<dbReference type="GO" id="GO:0016740">
    <property type="term" value="F:transferase activity"/>
    <property type="evidence" value="ECO:0007669"/>
    <property type="project" value="UniProtKB-KW"/>
</dbReference>
<protein>
    <submittedName>
        <fullName evidence="1">CoA transferase</fullName>
    </submittedName>
</protein>
<proteinExistence type="predicted"/>
<dbReference type="Gene3D" id="3.40.50.10540">
    <property type="entry name" value="Crotonobetainyl-coa:carnitine coa-transferase, domain 1"/>
    <property type="match status" value="1"/>
</dbReference>
<dbReference type="InterPro" id="IPR023606">
    <property type="entry name" value="CoA-Trfase_III_dom_1_sf"/>
</dbReference>
<dbReference type="EMBL" id="JBHMAX010000016">
    <property type="protein sequence ID" value="MFB9732069.1"/>
    <property type="molecule type" value="Genomic_DNA"/>
</dbReference>
<dbReference type="Pfam" id="PF02515">
    <property type="entry name" value="CoA_transf_3"/>
    <property type="match status" value="1"/>
</dbReference>
<reference evidence="1 2" key="1">
    <citation type="submission" date="2024-09" db="EMBL/GenBank/DDBJ databases">
        <authorList>
            <person name="Sun Q."/>
            <person name="Mori K."/>
        </authorList>
    </citation>
    <scope>NUCLEOTIDE SEQUENCE [LARGE SCALE GENOMIC DNA]</scope>
    <source>
        <strain evidence="1 2">JCM 12763</strain>
    </source>
</reference>